<evidence type="ECO:0000256" key="1">
    <source>
        <dbReference type="SAM" id="MobiDB-lite"/>
    </source>
</evidence>
<feature type="region of interest" description="Disordered" evidence="1">
    <location>
        <begin position="90"/>
        <end position="114"/>
    </location>
</feature>
<organism evidence="2 3">
    <name type="scientific">Sporormia fimetaria CBS 119925</name>
    <dbReference type="NCBI Taxonomy" id="1340428"/>
    <lineage>
        <taxon>Eukaryota</taxon>
        <taxon>Fungi</taxon>
        <taxon>Dikarya</taxon>
        <taxon>Ascomycota</taxon>
        <taxon>Pezizomycotina</taxon>
        <taxon>Dothideomycetes</taxon>
        <taxon>Pleosporomycetidae</taxon>
        <taxon>Pleosporales</taxon>
        <taxon>Sporormiaceae</taxon>
        <taxon>Sporormia</taxon>
    </lineage>
</organism>
<dbReference type="AlphaFoldDB" id="A0A6A6VG86"/>
<accession>A0A6A6VG86</accession>
<dbReference type="EMBL" id="MU006568">
    <property type="protein sequence ID" value="KAF2748590.1"/>
    <property type="molecule type" value="Genomic_DNA"/>
</dbReference>
<dbReference type="Pfam" id="PF20174">
    <property type="entry name" value="DUF6540"/>
    <property type="match status" value="1"/>
</dbReference>
<reference evidence="2" key="1">
    <citation type="journal article" date="2020" name="Stud. Mycol.">
        <title>101 Dothideomycetes genomes: a test case for predicting lifestyles and emergence of pathogens.</title>
        <authorList>
            <person name="Haridas S."/>
            <person name="Albert R."/>
            <person name="Binder M."/>
            <person name="Bloem J."/>
            <person name="Labutti K."/>
            <person name="Salamov A."/>
            <person name="Andreopoulos B."/>
            <person name="Baker S."/>
            <person name="Barry K."/>
            <person name="Bills G."/>
            <person name="Bluhm B."/>
            <person name="Cannon C."/>
            <person name="Castanera R."/>
            <person name="Culley D."/>
            <person name="Daum C."/>
            <person name="Ezra D."/>
            <person name="Gonzalez J."/>
            <person name="Henrissat B."/>
            <person name="Kuo A."/>
            <person name="Liang C."/>
            <person name="Lipzen A."/>
            <person name="Lutzoni F."/>
            <person name="Magnuson J."/>
            <person name="Mondo S."/>
            <person name="Nolan M."/>
            <person name="Ohm R."/>
            <person name="Pangilinan J."/>
            <person name="Park H.-J."/>
            <person name="Ramirez L."/>
            <person name="Alfaro M."/>
            <person name="Sun H."/>
            <person name="Tritt A."/>
            <person name="Yoshinaga Y."/>
            <person name="Zwiers L.-H."/>
            <person name="Turgeon B."/>
            <person name="Goodwin S."/>
            <person name="Spatafora J."/>
            <person name="Crous P."/>
            <person name="Grigoriev I."/>
        </authorList>
    </citation>
    <scope>NUCLEOTIDE SEQUENCE</scope>
    <source>
        <strain evidence="2">CBS 119925</strain>
    </source>
</reference>
<evidence type="ECO:0000313" key="3">
    <source>
        <dbReference type="Proteomes" id="UP000799440"/>
    </source>
</evidence>
<name>A0A6A6VG86_9PLEO</name>
<feature type="non-terminal residue" evidence="2">
    <location>
        <position position="114"/>
    </location>
</feature>
<dbReference type="Proteomes" id="UP000799440">
    <property type="component" value="Unassembled WGS sequence"/>
</dbReference>
<proteinExistence type="predicted"/>
<keyword evidence="3" id="KW-1185">Reference proteome</keyword>
<evidence type="ECO:0000313" key="2">
    <source>
        <dbReference type="EMBL" id="KAF2748590.1"/>
    </source>
</evidence>
<gene>
    <name evidence="2" type="ORF">M011DRAFT_381536</name>
</gene>
<dbReference type="OrthoDB" id="4135672at2759"/>
<sequence>MPYPVYILATLGAPRNHHAIFIETRNTHTNTLTGAIFQVTGNIQTGMTFNHKDINTNPEDDIDFISKEFIETIDEQDLDRVKEIVNAVEPPRKQFHGPKRIDPSAPLRRRQEWT</sequence>
<dbReference type="InterPro" id="IPR046670">
    <property type="entry name" value="DUF6540"/>
</dbReference>
<protein>
    <submittedName>
        <fullName evidence="2">Uncharacterized protein</fullName>
    </submittedName>
</protein>